<dbReference type="AlphaFoldDB" id="A0A022RUD5"/>
<dbReference type="EMBL" id="KI630286">
    <property type="protein sequence ID" value="EYU42540.1"/>
    <property type="molecule type" value="Genomic_DNA"/>
</dbReference>
<evidence type="ECO:0000313" key="1">
    <source>
        <dbReference type="EMBL" id="EYU42540.1"/>
    </source>
</evidence>
<proteinExistence type="predicted"/>
<organism evidence="1 2">
    <name type="scientific">Erythranthe guttata</name>
    <name type="common">Yellow monkey flower</name>
    <name type="synonym">Mimulus guttatus</name>
    <dbReference type="NCBI Taxonomy" id="4155"/>
    <lineage>
        <taxon>Eukaryota</taxon>
        <taxon>Viridiplantae</taxon>
        <taxon>Streptophyta</taxon>
        <taxon>Embryophyta</taxon>
        <taxon>Tracheophyta</taxon>
        <taxon>Spermatophyta</taxon>
        <taxon>Magnoliopsida</taxon>
        <taxon>eudicotyledons</taxon>
        <taxon>Gunneridae</taxon>
        <taxon>Pentapetalae</taxon>
        <taxon>asterids</taxon>
        <taxon>lamiids</taxon>
        <taxon>Lamiales</taxon>
        <taxon>Phrymaceae</taxon>
        <taxon>Erythranthe</taxon>
    </lineage>
</organism>
<protein>
    <submittedName>
        <fullName evidence="1">Uncharacterized protein</fullName>
    </submittedName>
</protein>
<dbReference type="SUPFAM" id="SSF48371">
    <property type="entry name" value="ARM repeat"/>
    <property type="match status" value="1"/>
</dbReference>
<name>A0A022RUD5_ERYGU</name>
<dbReference type="Proteomes" id="UP000030748">
    <property type="component" value="Unassembled WGS sequence"/>
</dbReference>
<keyword evidence="2" id="KW-1185">Reference proteome</keyword>
<dbReference type="InterPro" id="IPR016024">
    <property type="entry name" value="ARM-type_fold"/>
</dbReference>
<evidence type="ECO:0000313" key="2">
    <source>
        <dbReference type="Proteomes" id="UP000030748"/>
    </source>
</evidence>
<accession>A0A022RUD5</accession>
<reference evidence="1 2" key="1">
    <citation type="journal article" date="2013" name="Proc. Natl. Acad. Sci. U.S.A.">
        <title>Fine-scale variation in meiotic recombination in Mimulus inferred from population shotgun sequencing.</title>
        <authorList>
            <person name="Hellsten U."/>
            <person name="Wright K.M."/>
            <person name="Jenkins J."/>
            <person name="Shu S."/>
            <person name="Yuan Y."/>
            <person name="Wessler S.R."/>
            <person name="Schmutz J."/>
            <person name="Willis J.H."/>
            <person name="Rokhsar D.S."/>
        </authorList>
    </citation>
    <scope>NUCLEOTIDE SEQUENCE [LARGE SCALE GENOMIC DNA]</scope>
    <source>
        <strain evidence="2">cv. DUN x IM62</strain>
    </source>
</reference>
<sequence length="231" mass="26438">MEPEWEKFLFLMSGDGDNTSSPLFQLIMDHFPIPFVTKLTDTILRGPTYELKHQAIGLLVHVFDETLTENYLSVDRSYIEELENSVMSMLMEEDSYVQDKAKGLAKTLLLLSINHERKIVEMFDESEEDVRPFNILLGVCDLVSVDQVTLLMEAATKAPLFWGKKVPPWKKRFAGFAMCFCIRNTNLNFSTQMLDKIKNIVSLMLQSKDKDLSNTAVELSASLLHSCFRLI</sequence>
<gene>
    <name evidence="1" type="ORF">MIMGU_mgv1a013080mg</name>
</gene>